<organism evidence="8 9">
    <name type="scientific">Alsobacter soli</name>
    <dbReference type="NCBI Taxonomy" id="2109933"/>
    <lineage>
        <taxon>Bacteria</taxon>
        <taxon>Pseudomonadati</taxon>
        <taxon>Pseudomonadota</taxon>
        <taxon>Alphaproteobacteria</taxon>
        <taxon>Hyphomicrobiales</taxon>
        <taxon>Alsobacteraceae</taxon>
        <taxon>Alsobacter</taxon>
    </lineage>
</organism>
<feature type="transmembrane region" description="Helical" evidence="6">
    <location>
        <begin position="275"/>
        <end position="299"/>
    </location>
</feature>
<keyword evidence="4 6" id="KW-1133">Transmembrane helix</keyword>
<dbReference type="GO" id="GO:0005886">
    <property type="term" value="C:plasma membrane"/>
    <property type="evidence" value="ECO:0007669"/>
    <property type="project" value="UniProtKB-SubCell"/>
</dbReference>
<proteinExistence type="predicted"/>
<feature type="transmembrane region" description="Helical" evidence="6">
    <location>
        <begin position="102"/>
        <end position="126"/>
    </location>
</feature>
<name>A0A2T1HQ37_9HYPH</name>
<dbReference type="Gene3D" id="1.20.81.30">
    <property type="entry name" value="Type II secretion system (T2SS), domain F"/>
    <property type="match status" value="1"/>
</dbReference>
<dbReference type="Proteomes" id="UP000239772">
    <property type="component" value="Unassembled WGS sequence"/>
</dbReference>
<keyword evidence="9" id="KW-1185">Reference proteome</keyword>
<protein>
    <submittedName>
        <fullName evidence="8">Type II secretion protein F</fullName>
    </submittedName>
</protein>
<comment type="subcellular location">
    <subcellularLocation>
        <location evidence="1">Cell membrane</location>
        <topology evidence="1">Multi-pass membrane protein</topology>
    </subcellularLocation>
</comment>
<evidence type="ECO:0000256" key="6">
    <source>
        <dbReference type="SAM" id="Phobius"/>
    </source>
</evidence>
<dbReference type="InterPro" id="IPR018076">
    <property type="entry name" value="T2SS_GspF_dom"/>
</dbReference>
<evidence type="ECO:0000313" key="8">
    <source>
        <dbReference type="EMBL" id="PSC03753.1"/>
    </source>
</evidence>
<dbReference type="InterPro" id="IPR042094">
    <property type="entry name" value="T2SS_GspF_sf"/>
</dbReference>
<keyword evidence="2" id="KW-1003">Cell membrane</keyword>
<reference evidence="9" key="1">
    <citation type="submission" date="2018-03" db="EMBL/GenBank/DDBJ databases">
        <authorList>
            <person name="Sun L."/>
            <person name="Liu H."/>
            <person name="Chen W."/>
            <person name="Huang K."/>
            <person name="Liu W."/>
            <person name="Gao X."/>
        </authorList>
    </citation>
    <scope>NUCLEOTIDE SEQUENCE [LARGE SCALE GENOMIC DNA]</scope>
    <source>
        <strain evidence="9">SH9</strain>
    </source>
</reference>
<evidence type="ECO:0000259" key="7">
    <source>
        <dbReference type="Pfam" id="PF00482"/>
    </source>
</evidence>
<evidence type="ECO:0000256" key="3">
    <source>
        <dbReference type="ARBA" id="ARBA00022692"/>
    </source>
</evidence>
<feature type="transmembrane region" description="Helical" evidence="6">
    <location>
        <begin position="16"/>
        <end position="38"/>
    </location>
</feature>
<evidence type="ECO:0000256" key="2">
    <source>
        <dbReference type="ARBA" id="ARBA00022475"/>
    </source>
</evidence>
<feature type="domain" description="Type II secretion system protein GspF" evidence="7">
    <location>
        <begin position="169"/>
        <end position="298"/>
    </location>
</feature>
<comment type="caution">
    <text evidence="8">The sequence shown here is derived from an EMBL/GenBank/DDBJ whole genome shotgun (WGS) entry which is preliminary data.</text>
</comment>
<dbReference type="PANTHER" id="PTHR35007:SF2">
    <property type="entry name" value="PILUS ASSEMBLE PROTEIN"/>
    <property type="match status" value="1"/>
</dbReference>
<evidence type="ECO:0000256" key="5">
    <source>
        <dbReference type="ARBA" id="ARBA00023136"/>
    </source>
</evidence>
<dbReference type="RefSeq" id="WP_106338322.1">
    <property type="nucleotide sequence ID" value="NZ_PVZS01000021.1"/>
</dbReference>
<keyword evidence="5 6" id="KW-0472">Membrane</keyword>
<feature type="transmembrane region" description="Helical" evidence="6">
    <location>
        <begin position="132"/>
        <end position="151"/>
    </location>
</feature>
<keyword evidence="3 6" id="KW-0812">Transmembrane</keyword>
<accession>A0A2T1HQ37</accession>
<sequence>MDPTESDLAGAVDTDILLGVGLAVLVLAALGAVLWTLLRVRRQVRRRAAADTAEAAPREGGTALARISAAMQPMLDGADPREQRALRQRLIQAGFHASGAPALFFAARFGGAIGGALLTFLALWLTEAEVNTLLWTTAAAGAGYFAPNVYLNRIISKRLASYRIGFPDFMDLMVVCAEAGLPLEAAIDRISRELVQSYPWLAENLAMVSLEIRAGTPMADALNRLGLRLGLEEAMTFAALLQQSTELGASLSQSLRVYSDEMRHKRMSRAEEKAYALPAKLVVPLTVFVFPVLIVTLLYPAGVRIMASFANQ</sequence>
<dbReference type="AlphaFoldDB" id="A0A2T1HQ37"/>
<gene>
    <name evidence="8" type="ORF">SLNSH_17585</name>
</gene>
<evidence type="ECO:0000256" key="1">
    <source>
        <dbReference type="ARBA" id="ARBA00004651"/>
    </source>
</evidence>
<dbReference type="PANTHER" id="PTHR35007">
    <property type="entry name" value="INTEGRAL MEMBRANE PROTEIN-RELATED"/>
    <property type="match status" value="1"/>
</dbReference>
<dbReference type="Pfam" id="PF00482">
    <property type="entry name" value="T2SSF"/>
    <property type="match status" value="1"/>
</dbReference>
<dbReference type="EMBL" id="PVZS01000021">
    <property type="protein sequence ID" value="PSC03753.1"/>
    <property type="molecule type" value="Genomic_DNA"/>
</dbReference>
<evidence type="ECO:0000313" key="9">
    <source>
        <dbReference type="Proteomes" id="UP000239772"/>
    </source>
</evidence>
<dbReference type="OrthoDB" id="9810662at2"/>
<evidence type="ECO:0000256" key="4">
    <source>
        <dbReference type="ARBA" id="ARBA00022989"/>
    </source>
</evidence>